<dbReference type="EMBL" id="JAGYWB010000011">
    <property type="protein sequence ID" value="KAI0504279.1"/>
    <property type="molecule type" value="Genomic_DNA"/>
</dbReference>
<evidence type="ECO:0000313" key="2">
    <source>
        <dbReference type="Proteomes" id="UP000829196"/>
    </source>
</evidence>
<comment type="caution">
    <text evidence="1">The sequence shown here is derived from an EMBL/GenBank/DDBJ whole genome shotgun (WGS) entry which is preliminary data.</text>
</comment>
<evidence type="ECO:0000313" key="1">
    <source>
        <dbReference type="EMBL" id="KAI0504279.1"/>
    </source>
</evidence>
<proteinExistence type="predicted"/>
<keyword evidence="2" id="KW-1185">Reference proteome</keyword>
<name>A0A8T3B658_DENNO</name>
<dbReference type="AlphaFoldDB" id="A0A8T3B658"/>
<organism evidence="1 2">
    <name type="scientific">Dendrobium nobile</name>
    <name type="common">Orchid</name>
    <dbReference type="NCBI Taxonomy" id="94219"/>
    <lineage>
        <taxon>Eukaryota</taxon>
        <taxon>Viridiplantae</taxon>
        <taxon>Streptophyta</taxon>
        <taxon>Embryophyta</taxon>
        <taxon>Tracheophyta</taxon>
        <taxon>Spermatophyta</taxon>
        <taxon>Magnoliopsida</taxon>
        <taxon>Liliopsida</taxon>
        <taxon>Asparagales</taxon>
        <taxon>Orchidaceae</taxon>
        <taxon>Epidendroideae</taxon>
        <taxon>Malaxideae</taxon>
        <taxon>Dendrobiinae</taxon>
        <taxon>Dendrobium</taxon>
    </lineage>
</organism>
<accession>A0A8T3B658</accession>
<dbReference type="Proteomes" id="UP000829196">
    <property type="component" value="Unassembled WGS sequence"/>
</dbReference>
<gene>
    <name evidence="1" type="ORF">KFK09_015231</name>
</gene>
<reference evidence="1" key="1">
    <citation type="journal article" date="2022" name="Front. Genet.">
        <title>Chromosome-Scale Assembly of the Dendrobium nobile Genome Provides Insights Into the Molecular Mechanism of the Biosynthesis of the Medicinal Active Ingredient of Dendrobium.</title>
        <authorList>
            <person name="Xu Q."/>
            <person name="Niu S.-C."/>
            <person name="Li K.-L."/>
            <person name="Zheng P.-J."/>
            <person name="Zhang X.-J."/>
            <person name="Jia Y."/>
            <person name="Liu Y."/>
            <person name="Niu Y.-X."/>
            <person name="Yu L.-H."/>
            <person name="Chen D.-F."/>
            <person name="Zhang G.-Q."/>
        </authorList>
    </citation>
    <scope>NUCLEOTIDE SEQUENCE</scope>
    <source>
        <tissue evidence="1">Leaf</tissue>
    </source>
</reference>
<protein>
    <submittedName>
        <fullName evidence="1">Uncharacterized protein</fullName>
    </submittedName>
</protein>
<sequence>MEIRHLMPSTSSSMASFDANKMRLLNSHKEKEAYLVTGLGNNFQLELSKSEFELRFCSRNQKKFSDFFFFFFDAREVLGSRELKAFNGLA</sequence>